<dbReference type="EMBL" id="CABFNQ020000744">
    <property type="protein sequence ID" value="CAH0032846.1"/>
    <property type="molecule type" value="Genomic_DNA"/>
</dbReference>
<keyword evidence="2" id="KW-1185">Reference proteome</keyword>
<evidence type="ECO:0000313" key="1">
    <source>
        <dbReference type="EMBL" id="CAH0032846.1"/>
    </source>
</evidence>
<accession>A0A9N9YQP4</accession>
<evidence type="ECO:0000313" key="2">
    <source>
        <dbReference type="Proteomes" id="UP000696573"/>
    </source>
</evidence>
<comment type="caution">
    <text evidence="1">The sequence shown here is derived from an EMBL/GenBank/DDBJ whole genome shotgun (WGS) entry which is preliminary data.</text>
</comment>
<sequence>MDIINAFITDLNGSISPLVYKSNIMAPVAKRWLWLNSRGGKLTATPTLNPRLKLAPQQSIHKLV</sequence>
<gene>
    <name evidence="1" type="ORF">CRHIZ90672A_00002582</name>
</gene>
<proteinExistence type="predicted"/>
<dbReference type="AlphaFoldDB" id="A0A9N9YQP4"/>
<protein>
    <submittedName>
        <fullName evidence="1">Uncharacterized protein</fullName>
    </submittedName>
</protein>
<dbReference type="Proteomes" id="UP000696573">
    <property type="component" value="Unassembled WGS sequence"/>
</dbReference>
<name>A0A9N9YQP4_9HYPO</name>
<organism evidence="1 2">
    <name type="scientific">Clonostachys rhizophaga</name>
    <dbReference type="NCBI Taxonomy" id="160324"/>
    <lineage>
        <taxon>Eukaryota</taxon>
        <taxon>Fungi</taxon>
        <taxon>Dikarya</taxon>
        <taxon>Ascomycota</taxon>
        <taxon>Pezizomycotina</taxon>
        <taxon>Sordariomycetes</taxon>
        <taxon>Hypocreomycetidae</taxon>
        <taxon>Hypocreales</taxon>
        <taxon>Bionectriaceae</taxon>
        <taxon>Clonostachys</taxon>
    </lineage>
</organism>
<reference evidence="1" key="1">
    <citation type="submission" date="2021-10" db="EMBL/GenBank/DDBJ databases">
        <authorList>
            <person name="Piombo E."/>
        </authorList>
    </citation>
    <scope>NUCLEOTIDE SEQUENCE</scope>
</reference>